<sequence>MNREQDLSMNFLRAIKNIENIFRSNTVLARALIDKMNIFARDLVERFDENTKIKIMNFCGTHEWTVTHFGIRSLVPKSIELVAGPGCPVCVTPSMYIEKAVELALDDVVVYTYGDTYRLRLLKPVRGASSLSEARALGASVKIVTSLVEAVIDSKTHGKDSLFIGIGFETIASGYAKLILNKALPKNLKFMSLVKLTPPAMIYTIEVHREENPIKGIIAPGHVSTIIGGKAWRYVSDVLGIPIVVSGFEPIDVLASIAEILKQLTRGEARTVIEYTRAVTWEGDKVAQKMIADVYDIVDDVWRGIGIIPKSGLRLKDRFKVYDAFTEYGVEDAGSVVEEHDLVPGCRCGDIVLGRAVPTQCPLFMKSCTPSRPIGPCMVSIEGTCAIWARFGVGGIADDIAKDLGLYI</sequence>
<evidence type="ECO:0000256" key="3">
    <source>
        <dbReference type="ARBA" id="ARBA00023004"/>
    </source>
</evidence>
<evidence type="ECO:0000256" key="2">
    <source>
        <dbReference type="ARBA" id="ARBA00022723"/>
    </source>
</evidence>
<proteinExistence type="inferred from homology"/>
<dbReference type="InterPro" id="IPR002780">
    <property type="entry name" value="Hyd_form_HypD"/>
</dbReference>
<dbReference type="PIRSF" id="PIRSF005622">
    <property type="entry name" value="Hydrgn_mat_hypD"/>
    <property type="match status" value="1"/>
</dbReference>
<comment type="similarity">
    <text evidence="1">Belongs to the HypD family.</text>
</comment>
<dbReference type="GO" id="GO:0051604">
    <property type="term" value="P:protein maturation"/>
    <property type="evidence" value="ECO:0007669"/>
    <property type="project" value="TreeGrafter"/>
</dbReference>
<dbReference type="InterPro" id="IPR042243">
    <property type="entry name" value="HypD_1"/>
</dbReference>
<dbReference type="GO" id="GO:0070025">
    <property type="term" value="F:carbon monoxide binding"/>
    <property type="evidence" value="ECO:0007669"/>
    <property type="project" value="TreeGrafter"/>
</dbReference>
<dbReference type="PANTHER" id="PTHR30149">
    <property type="entry name" value="HYDROGENASE PROTEIN ASSEMBLY PROTEIN HYPD"/>
    <property type="match status" value="1"/>
</dbReference>
<protein>
    <submittedName>
        <fullName evidence="4">Hydrogenase formation protein HypD</fullName>
    </submittedName>
</protein>
<keyword evidence="2" id="KW-0479">Metal-binding</keyword>
<gene>
    <name evidence="4" type="primary">hypD</name>
    <name evidence="4" type="ORF">ENT99_04555</name>
</gene>
<comment type="caution">
    <text evidence="4">The sequence shown here is derived from an EMBL/GenBank/DDBJ whole genome shotgun (WGS) entry which is preliminary data.</text>
</comment>
<dbReference type="NCBIfam" id="TIGR00075">
    <property type="entry name" value="hypD"/>
    <property type="match status" value="1"/>
</dbReference>
<dbReference type="InterPro" id="IPR042244">
    <property type="entry name" value="HypD_2_sf"/>
</dbReference>
<dbReference type="Gene3D" id="3.40.50.11750">
    <property type="entry name" value="HypD, alpha/beta domain 1"/>
    <property type="match status" value="2"/>
</dbReference>
<evidence type="ECO:0000313" key="4">
    <source>
        <dbReference type="EMBL" id="HFQ78957.1"/>
    </source>
</evidence>
<dbReference type="Gene3D" id="6.10.20.100">
    <property type="match status" value="1"/>
</dbReference>
<dbReference type="PANTHER" id="PTHR30149:SF0">
    <property type="entry name" value="HYDROGENASE MATURATION FACTOR HYPD"/>
    <property type="match status" value="1"/>
</dbReference>
<reference evidence="4" key="1">
    <citation type="journal article" date="2020" name="mSystems">
        <title>Genome- and Community-Level Interaction Insights into Carbon Utilization and Element Cycling Functions of Hydrothermarchaeota in Hydrothermal Sediment.</title>
        <authorList>
            <person name="Zhou Z."/>
            <person name="Liu Y."/>
            <person name="Xu W."/>
            <person name="Pan J."/>
            <person name="Luo Z.H."/>
            <person name="Li M."/>
        </authorList>
    </citation>
    <scope>NUCLEOTIDE SEQUENCE</scope>
    <source>
        <strain evidence="4">SpSt-629</strain>
    </source>
</reference>
<dbReference type="EMBL" id="DTAU01000091">
    <property type="protein sequence ID" value="HFQ78957.1"/>
    <property type="molecule type" value="Genomic_DNA"/>
</dbReference>
<accession>A0A832EVX9</accession>
<dbReference type="GO" id="GO:0051539">
    <property type="term" value="F:4 iron, 4 sulfur cluster binding"/>
    <property type="evidence" value="ECO:0007669"/>
    <property type="project" value="TreeGrafter"/>
</dbReference>
<organism evidence="4">
    <name type="scientific">Ignisphaera aggregans</name>
    <dbReference type="NCBI Taxonomy" id="334771"/>
    <lineage>
        <taxon>Archaea</taxon>
        <taxon>Thermoproteota</taxon>
        <taxon>Thermoprotei</taxon>
        <taxon>Desulfurococcales</taxon>
        <taxon>Desulfurococcaceae</taxon>
        <taxon>Ignisphaera</taxon>
    </lineage>
</organism>
<name>A0A832EVX9_9CREN</name>
<dbReference type="GO" id="GO:0005506">
    <property type="term" value="F:iron ion binding"/>
    <property type="evidence" value="ECO:0007669"/>
    <property type="project" value="TreeGrafter"/>
</dbReference>
<keyword evidence="3" id="KW-0408">Iron</keyword>
<evidence type="ECO:0000256" key="1">
    <source>
        <dbReference type="ARBA" id="ARBA00007888"/>
    </source>
</evidence>
<dbReference type="Pfam" id="PF01924">
    <property type="entry name" value="HypD"/>
    <property type="match status" value="1"/>
</dbReference>
<dbReference type="AlphaFoldDB" id="A0A832EVX9"/>